<dbReference type="EMBL" id="JBHUME010000002">
    <property type="protein sequence ID" value="MFD2611484.1"/>
    <property type="molecule type" value="Genomic_DNA"/>
</dbReference>
<name>A0ABW5P8P9_9BACL</name>
<evidence type="ECO:0000256" key="2">
    <source>
        <dbReference type="ARBA" id="ARBA00022801"/>
    </source>
</evidence>
<dbReference type="RefSeq" id="WP_377600133.1">
    <property type="nucleotide sequence ID" value="NZ_JBHUME010000002.1"/>
</dbReference>
<gene>
    <name evidence="4" type="ORF">ACFSUF_03500</name>
</gene>
<organism evidence="4 5">
    <name type="scientific">Paenibacillus gansuensis</name>
    <dbReference type="NCBI Taxonomy" id="306542"/>
    <lineage>
        <taxon>Bacteria</taxon>
        <taxon>Bacillati</taxon>
        <taxon>Bacillota</taxon>
        <taxon>Bacilli</taxon>
        <taxon>Bacillales</taxon>
        <taxon>Paenibacillaceae</taxon>
        <taxon>Paenibacillus</taxon>
    </lineage>
</organism>
<dbReference type="Pfam" id="PF00857">
    <property type="entry name" value="Isochorismatase"/>
    <property type="match status" value="1"/>
</dbReference>
<dbReference type="InterPro" id="IPR036380">
    <property type="entry name" value="Isochorismatase-like_sf"/>
</dbReference>
<dbReference type="Gene3D" id="3.40.50.850">
    <property type="entry name" value="Isochorismatase-like"/>
    <property type="match status" value="1"/>
</dbReference>
<dbReference type="PANTHER" id="PTHR43540">
    <property type="entry name" value="PEROXYUREIDOACRYLATE/UREIDOACRYLATE AMIDOHYDROLASE-RELATED"/>
    <property type="match status" value="1"/>
</dbReference>
<dbReference type="Proteomes" id="UP001597541">
    <property type="component" value="Unassembled WGS sequence"/>
</dbReference>
<proteinExistence type="inferred from homology"/>
<evidence type="ECO:0000313" key="4">
    <source>
        <dbReference type="EMBL" id="MFD2611484.1"/>
    </source>
</evidence>
<dbReference type="GO" id="GO:0016787">
    <property type="term" value="F:hydrolase activity"/>
    <property type="evidence" value="ECO:0007669"/>
    <property type="project" value="UniProtKB-KW"/>
</dbReference>
<keyword evidence="2 4" id="KW-0378">Hydrolase</keyword>
<comment type="similarity">
    <text evidence="1">Belongs to the isochorismatase family.</text>
</comment>
<protein>
    <submittedName>
        <fullName evidence="4">Cysteine hydrolase family protein</fullName>
    </submittedName>
</protein>
<reference evidence="5" key="1">
    <citation type="journal article" date="2019" name="Int. J. Syst. Evol. Microbiol.">
        <title>The Global Catalogue of Microorganisms (GCM) 10K type strain sequencing project: providing services to taxonomists for standard genome sequencing and annotation.</title>
        <authorList>
            <consortium name="The Broad Institute Genomics Platform"/>
            <consortium name="The Broad Institute Genome Sequencing Center for Infectious Disease"/>
            <person name="Wu L."/>
            <person name="Ma J."/>
        </authorList>
    </citation>
    <scope>NUCLEOTIDE SEQUENCE [LARGE SCALE GENOMIC DNA]</scope>
    <source>
        <strain evidence="5">KCTC 3950</strain>
    </source>
</reference>
<keyword evidence="5" id="KW-1185">Reference proteome</keyword>
<sequence length="163" mass="18411">MSKPKKIALLIVDMQKFFLQERPVASACEYINHVAQTLRSSGNLVVHIQDVEDAEAVGPELLEFIPEIQVEKDDLIVKKTFSNAFWKTELEQILLDREVGLVVVAGFDAGNCVLFTYNGAIERGFKPAMLHRGILSANEELIAITYRDRHVISYQTIDFMVQS</sequence>
<evidence type="ECO:0000313" key="5">
    <source>
        <dbReference type="Proteomes" id="UP001597541"/>
    </source>
</evidence>
<dbReference type="CDD" id="cd00431">
    <property type="entry name" value="cysteine_hydrolases"/>
    <property type="match status" value="1"/>
</dbReference>
<evidence type="ECO:0000256" key="1">
    <source>
        <dbReference type="ARBA" id="ARBA00006336"/>
    </source>
</evidence>
<dbReference type="InterPro" id="IPR000868">
    <property type="entry name" value="Isochorismatase-like_dom"/>
</dbReference>
<accession>A0ABW5P8P9</accession>
<evidence type="ECO:0000259" key="3">
    <source>
        <dbReference type="Pfam" id="PF00857"/>
    </source>
</evidence>
<dbReference type="InterPro" id="IPR050272">
    <property type="entry name" value="Isochorismatase-like_hydrls"/>
</dbReference>
<dbReference type="SUPFAM" id="SSF52499">
    <property type="entry name" value="Isochorismatase-like hydrolases"/>
    <property type="match status" value="1"/>
</dbReference>
<dbReference type="PANTHER" id="PTHR43540:SF6">
    <property type="entry name" value="ISOCHORISMATASE-LIKE DOMAIN-CONTAINING PROTEIN"/>
    <property type="match status" value="1"/>
</dbReference>
<comment type="caution">
    <text evidence="4">The sequence shown here is derived from an EMBL/GenBank/DDBJ whole genome shotgun (WGS) entry which is preliminary data.</text>
</comment>
<feature type="domain" description="Isochorismatase-like" evidence="3">
    <location>
        <begin position="8"/>
        <end position="140"/>
    </location>
</feature>